<accession>A0A8J8JRV7</accession>
<dbReference type="Pfam" id="PF20583">
    <property type="entry name" value="DUF6786"/>
    <property type="match status" value="1"/>
</dbReference>
<protein>
    <submittedName>
        <fullName evidence="1">Uncharacterized protein</fullName>
    </submittedName>
</protein>
<evidence type="ECO:0000313" key="1">
    <source>
        <dbReference type="EMBL" id="NNV54048.1"/>
    </source>
</evidence>
<gene>
    <name evidence="1" type="ORF">GD597_01165</name>
</gene>
<evidence type="ECO:0000313" key="2">
    <source>
        <dbReference type="Proteomes" id="UP000598971"/>
    </source>
</evidence>
<reference evidence="1" key="1">
    <citation type="submission" date="2019-10" db="EMBL/GenBank/DDBJ databases">
        <title>Draft genome sequence of Panacibacter sp. KCS-6.</title>
        <authorList>
            <person name="Yim K.J."/>
        </authorList>
    </citation>
    <scope>NUCLEOTIDE SEQUENCE</scope>
    <source>
        <strain evidence="1">KCS-6</strain>
    </source>
</reference>
<comment type="caution">
    <text evidence="1">The sequence shown here is derived from an EMBL/GenBank/DDBJ whole genome shotgun (WGS) entry which is preliminary data.</text>
</comment>
<organism evidence="1 2">
    <name type="scientific">Limnovirga soli</name>
    <dbReference type="NCBI Taxonomy" id="2656915"/>
    <lineage>
        <taxon>Bacteria</taxon>
        <taxon>Pseudomonadati</taxon>
        <taxon>Bacteroidota</taxon>
        <taxon>Chitinophagia</taxon>
        <taxon>Chitinophagales</taxon>
        <taxon>Chitinophagaceae</taxon>
        <taxon>Limnovirga</taxon>
    </lineage>
</organism>
<dbReference type="RefSeq" id="WP_171605961.1">
    <property type="nucleotide sequence ID" value="NZ_WHPF01000001.1"/>
</dbReference>
<name>A0A8J8JRV7_9BACT</name>
<dbReference type="EMBL" id="WHPF01000001">
    <property type="protein sequence ID" value="NNV54048.1"/>
    <property type="molecule type" value="Genomic_DNA"/>
</dbReference>
<dbReference type="PROSITE" id="PS51257">
    <property type="entry name" value="PROKAR_LIPOPROTEIN"/>
    <property type="match status" value="1"/>
</dbReference>
<dbReference type="AlphaFoldDB" id="A0A8J8JRV7"/>
<proteinExistence type="predicted"/>
<dbReference type="Proteomes" id="UP000598971">
    <property type="component" value="Unassembled WGS sequence"/>
</dbReference>
<sequence length="410" mass="45003">MNRYKLAWVFAVSITIACNTATEKTAITDSAGTAAKGSYAYDAAFLKQHTSQVLELSSTDGNSKILLSADYQGRVMTSTATGDTGTSFGWLNYDLIAAPEKKKQFNPVGGEERFWMGPEGGQYSIYFKGGDSFNIAHWQVPSFIDTEMYTVVKSDNSSATFSKTASITNYSGTRFDIAIERTVRLLSKDQLAATLQTTIPAGVQFVGFETNNAITNTGTADWTKEKGLLSVWLLGMFTPTPATTVIIPFYPIPNARSFITDNYFGTIPTERLQVKDSILYFTCDGKLRSKIGLSPFIAKPIAGSFDFQKNVLTIILPQVNKNADYVNSKWEMQQNPYKGDVINSYNDGPLADGTQMGPFYEVESSSPALALQKGATGTYKQTTCHFMGNYDVLKQLAKQLLGVDLDTIKK</sequence>
<keyword evidence="2" id="KW-1185">Reference proteome</keyword>
<dbReference type="InterPro" id="IPR046713">
    <property type="entry name" value="DUF6786"/>
</dbReference>